<proteinExistence type="predicted"/>
<dbReference type="EMBL" id="CM017644">
    <property type="protein sequence ID" value="TYJ17459.1"/>
    <property type="molecule type" value="Genomic_DNA"/>
</dbReference>
<dbReference type="InterPro" id="IPR011001">
    <property type="entry name" value="Saposin-like"/>
</dbReference>
<keyword evidence="1" id="KW-1133">Transmembrane helix</keyword>
<organism evidence="3 4">
    <name type="scientific">Gossypium mustelinum</name>
    <name type="common">Cotton</name>
    <name type="synonym">Gossypium caicoense</name>
    <dbReference type="NCBI Taxonomy" id="34275"/>
    <lineage>
        <taxon>Eukaryota</taxon>
        <taxon>Viridiplantae</taxon>
        <taxon>Streptophyta</taxon>
        <taxon>Embryophyta</taxon>
        <taxon>Tracheophyta</taxon>
        <taxon>Spermatophyta</taxon>
        <taxon>Magnoliopsida</taxon>
        <taxon>eudicotyledons</taxon>
        <taxon>Gunneridae</taxon>
        <taxon>Pentapetalae</taxon>
        <taxon>rosids</taxon>
        <taxon>malvids</taxon>
        <taxon>Malvales</taxon>
        <taxon>Malvaceae</taxon>
        <taxon>Malvoideae</taxon>
        <taxon>Gossypium</taxon>
    </lineage>
</organism>
<accession>A0A5D2XUG4</accession>
<dbReference type="Proteomes" id="UP000323597">
    <property type="component" value="Chromosome A09"/>
</dbReference>
<dbReference type="GO" id="GO:0006629">
    <property type="term" value="P:lipid metabolic process"/>
    <property type="evidence" value="ECO:0007669"/>
    <property type="project" value="InterPro"/>
</dbReference>
<evidence type="ECO:0000256" key="1">
    <source>
        <dbReference type="SAM" id="Phobius"/>
    </source>
</evidence>
<dbReference type="Pfam" id="PF05184">
    <property type="entry name" value="SapB_1"/>
    <property type="match status" value="1"/>
</dbReference>
<dbReference type="InterPro" id="IPR021109">
    <property type="entry name" value="Peptidase_aspartic_dom_sf"/>
</dbReference>
<feature type="domain" description="Saposin-like type B region 1" evidence="2">
    <location>
        <begin position="19"/>
        <end position="42"/>
    </location>
</feature>
<evidence type="ECO:0000313" key="3">
    <source>
        <dbReference type="EMBL" id="TYJ17459.1"/>
    </source>
</evidence>
<evidence type="ECO:0000313" key="4">
    <source>
        <dbReference type="Proteomes" id="UP000323597"/>
    </source>
</evidence>
<dbReference type="Gene3D" id="2.40.70.10">
    <property type="entry name" value="Acid Proteases"/>
    <property type="match status" value="1"/>
</dbReference>
<name>A0A5D2XUG4_GOSMU</name>
<dbReference type="SUPFAM" id="SSF47862">
    <property type="entry name" value="Saposin"/>
    <property type="match status" value="1"/>
</dbReference>
<sequence>MPFPSINLIPKRVDHGPKEQLKQNQTQDTILNYVNQLCDHMPSPMGESTVECGSLSSMLTVSFTIGDKVFDLYPKSIFSRWMKVLKLSASVALLLWMFLLLVDPSGNFSNGQIIIFLISIFVRCFHGPLPHRVRFR</sequence>
<keyword evidence="1" id="KW-0472">Membrane</keyword>
<keyword evidence="4" id="KW-1185">Reference proteome</keyword>
<protein>
    <recommendedName>
        <fullName evidence="2">Saposin-like type B region 1 domain-containing protein</fullName>
    </recommendedName>
</protein>
<keyword evidence="1" id="KW-0812">Transmembrane</keyword>
<dbReference type="InterPro" id="IPR007856">
    <property type="entry name" value="SapB_1"/>
</dbReference>
<reference evidence="3 4" key="1">
    <citation type="submission" date="2019-07" db="EMBL/GenBank/DDBJ databases">
        <title>WGS assembly of Gossypium mustelinum.</title>
        <authorList>
            <person name="Chen Z.J."/>
            <person name="Sreedasyam A."/>
            <person name="Ando A."/>
            <person name="Song Q."/>
            <person name="De L."/>
            <person name="Hulse-Kemp A."/>
            <person name="Ding M."/>
            <person name="Ye W."/>
            <person name="Kirkbride R."/>
            <person name="Jenkins J."/>
            <person name="Plott C."/>
            <person name="Lovell J."/>
            <person name="Lin Y.-M."/>
            <person name="Vaughn R."/>
            <person name="Liu B."/>
            <person name="Li W."/>
            <person name="Simpson S."/>
            <person name="Scheffler B."/>
            <person name="Saski C."/>
            <person name="Grover C."/>
            <person name="Hu G."/>
            <person name="Conover J."/>
            <person name="Carlson J."/>
            <person name="Shu S."/>
            <person name="Boston L."/>
            <person name="Williams M."/>
            <person name="Peterson D."/>
            <person name="Mcgee K."/>
            <person name="Jones D."/>
            <person name="Wendel J."/>
            <person name="Stelly D."/>
            <person name="Grimwood J."/>
            <person name="Schmutz J."/>
        </authorList>
    </citation>
    <scope>NUCLEOTIDE SEQUENCE [LARGE SCALE GENOMIC DNA]</scope>
    <source>
        <strain evidence="3">1408120.09</strain>
    </source>
</reference>
<dbReference type="AlphaFoldDB" id="A0A5D2XUG4"/>
<gene>
    <name evidence="3" type="ORF">E1A91_A09G053800v1</name>
</gene>
<feature type="transmembrane region" description="Helical" evidence="1">
    <location>
        <begin position="84"/>
        <end position="102"/>
    </location>
</feature>
<feature type="transmembrane region" description="Helical" evidence="1">
    <location>
        <begin position="108"/>
        <end position="126"/>
    </location>
</feature>
<evidence type="ECO:0000259" key="2">
    <source>
        <dbReference type="Pfam" id="PF05184"/>
    </source>
</evidence>